<evidence type="ECO:0000256" key="1">
    <source>
        <dbReference type="ARBA" id="ARBA00006500"/>
    </source>
</evidence>
<dbReference type="InterPro" id="IPR029069">
    <property type="entry name" value="HotDog_dom_sf"/>
</dbReference>
<dbReference type="Gene3D" id="3.10.129.10">
    <property type="entry name" value="Hotdog Thioesterase"/>
    <property type="match status" value="2"/>
</dbReference>
<dbReference type="AlphaFoldDB" id="A0A1I1UD92"/>
<dbReference type="GO" id="GO:0016297">
    <property type="term" value="F:fatty acyl-[ACP] hydrolase activity"/>
    <property type="evidence" value="ECO:0007669"/>
    <property type="project" value="InterPro"/>
</dbReference>
<dbReference type="SUPFAM" id="SSF54637">
    <property type="entry name" value="Thioesterase/thiol ester dehydrase-isomerase"/>
    <property type="match status" value="2"/>
</dbReference>
<dbReference type="InParanoid" id="A0A1I1UD92"/>
<dbReference type="PANTHER" id="PTHR31727:SF6">
    <property type="entry name" value="OLEOYL-ACYL CARRIER PROTEIN THIOESTERASE 1, CHLOROPLASTIC"/>
    <property type="match status" value="1"/>
</dbReference>
<evidence type="ECO:0000313" key="10">
    <source>
        <dbReference type="EMBL" id="SFD68707.1"/>
    </source>
</evidence>
<keyword evidence="11" id="KW-1185">Reference proteome</keyword>
<keyword evidence="5" id="KW-0809">Transit peptide</keyword>
<evidence type="ECO:0000256" key="3">
    <source>
        <dbReference type="ARBA" id="ARBA00022801"/>
    </source>
</evidence>
<dbReference type="OrthoDB" id="9801517at2"/>
<dbReference type="InterPro" id="IPR049427">
    <property type="entry name" value="Acyl-ACP_TE_C"/>
</dbReference>
<gene>
    <name evidence="10" type="ORF">SAMN05444380_10131</name>
</gene>
<protein>
    <submittedName>
        <fullName evidence="10">Acyl-ACP thioesterase</fullName>
    </submittedName>
</protein>
<keyword evidence="4" id="KW-0276">Fatty acid metabolism</keyword>
<organism evidence="10 11">
    <name type="scientific">Thermophagus xiamenensis</name>
    <dbReference type="NCBI Taxonomy" id="385682"/>
    <lineage>
        <taxon>Bacteria</taxon>
        <taxon>Pseudomonadati</taxon>
        <taxon>Bacteroidota</taxon>
        <taxon>Bacteroidia</taxon>
        <taxon>Marinilabiliales</taxon>
        <taxon>Marinilabiliaceae</taxon>
        <taxon>Thermophagus</taxon>
    </lineage>
</organism>
<evidence type="ECO:0000256" key="2">
    <source>
        <dbReference type="ARBA" id="ARBA00022516"/>
    </source>
</evidence>
<evidence type="ECO:0000259" key="8">
    <source>
        <dbReference type="Pfam" id="PF01643"/>
    </source>
</evidence>
<evidence type="ECO:0000259" key="9">
    <source>
        <dbReference type="Pfam" id="PF20791"/>
    </source>
</evidence>
<keyword evidence="3" id="KW-0378">Hydrolase</keyword>
<dbReference type="InterPro" id="IPR045023">
    <property type="entry name" value="FATA/B"/>
</dbReference>
<comment type="similarity">
    <text evidence="1">Belongs to the acyl-ACP thioesterase family.</text>
</comment>
<dbReference type="Pfam" id="PF20791">
    <property type="entry name" value="Acyl-ACP_TE_C"/>
    <property type="match status" value="1"/>
</dbReference>
<dbReference type="Proteomes" id="UP000181976">
    <property type="component" value="Unassembled WGS sequence"/>
</dbReference>
<dbReference type="Pfam" id="PF01643">
    <property type="entry name" value="Acyl-ACP_TE"/>
    <property type="match status" value="1"/>
</dbReference>
<sequence length="250" mass="28997">MNTEIWKEPVTISSFDVGASGCLEPTYLMKHLQEAAAKHAIVLGVGFEELKKDNIFWALTHLQVEIERWPLMMEQVTVETWPRNIQKLYTTRDFLVKDKSDNILIRASSAWIMVDISRKRPVRPYDRLQNKPFVPAIMALGDFPTTLNRIPDNIKLTEHRRQVVYSDLDINHHVNNTRYMEWLMDAIDPTNIEITSFNLHFSNEFRKGEAVNIKTGKPNTDTNHLIFEIEHQSTGKTGCSGEIYFKPIQQ</sequence>
<evidence type="ECO:0000256" key="7">
    <source>
        <dbReference type="ARBA" id="ARBA00023160"/>
    </source>
</evidence>
<dbReference type="eggNOG" id="COG3884">
    <property type="taxonomic scope" value="Bacteria"/>
</dbReference>
<reference evidence="10 11" key="1">
    <citation type="submission" date="2016-10" db="EMBL/GenBank/DDBJ databases">
        <authorList>
            <person name="de Groot N.N."/>
        </authorList>
    </citation>
    <scope>NUCLEOTIDE SEQUENCE [LARGE SCALE GENOMIC DNA]</scope>
    <source>
        <strain evidence="10 11">DSM 19012</strain>
    </source>
</reference>
<evidence type="ECO:0000256" key="6">
    <source>
        <dbReference type="ARBA" id="ARBA00023098"/>
    </source>
</evidence>
<keyword evidence="6" id="KW-0443">Lipid metabolism</keyword>
<name>A0A1I1UD92_9BACT</name>
<dbReference type="CDD" id="cd00586">
    <property type="entry name" value="4HBT"/>
    <property type="match status" value="1"/>
</dbReference>
<dbReference type="GO" id="GO:0000036">
    <property type="term" value="F:acyl carrier activity"/>
    <property type="evidence" value="ECO:0007669"/>
    <property type="project" value="TreeGrafter"/>
</dbReference>
<dbReference type="EMBL" id="FONA01000001">
    <property type="protein sequence ID" value="SFD68707.1"/>
    <property type="molecule type" value="Genomic_DNA"/>
</dbReference>
<proteinExistence type="inferred from homology"/>
<dbReference type="InterPro" id="IPR002864">
    <property type="entry name" value="Acyl-ACP_thioesterase_NHD"/>
</dbReference>
<dbReference type="PANTHER" id="PTHR31727">
    <property type="entry name" value="OLEOYL-ACYL CARRIER PROTEIN THIOESTERASE 1, CHLOROPLASTIC"/>
    <property type="match status" value="1"/>
</dbReference>
<accession>A0A1I1UD92</accession>
<feature type="domain" description="Acyl-ACP thioesterase-like C-terminal" evidence="9">
    <location>
        <begin position="157"/>
        <end position="246"/>
    </location>
</feature>
<feature type="domain" description="Acyl-ACP thioesterase N-terminal hotdog" evidence="8">
    <location>
        <begin position="7"/>
        <end position="123"/>
    </location>
</feature>
<keyword evidence="7" id="KW-0275">Fatty acid biosynthesis</keyword>
<evidence type="ECO:0000256" key="5">
    <source>
        <dbReference type="ARBA" id="ARBA00022946"/>
    </source>
</evidence>
<evidence type="ECO:0000313" key="11">
    <source>
        <dbReference type="Proteomes" id="UP000181976"/>
    </source>
</evidence>
<dbReference type="STRING" id="385682.SAMN05444380_10131"/>
<keyword evidence="2" id="KW-0444">Lipid biosynthesis</keyword>
<evidence type="ECO:0000256" key="4">
    <source>
        <dbReference type="ARBA" id="ARBA00022832"/>
    </source>
</evidence>
<dbReference type="RefSeq" id="WP_010527309.1">
    <property type="nucleotide sequence ID" value="NZ_AFSL01000040.1"/>
</dbReference>